<evidence type="ECO:0000313" key="5">
    <source>
        <dbReference type="Proteomes" id="UP001500340"/>
    </source>
</evidence>
<evidence type="ECO:0000256" key="1">
    <source>
        <dbReference type="ARBA" id="ARBA00002486"/>
    </source>
</evidence>
<dbReference type="Gene3D" id="1.10.10.10">
    <property type="entry name" value="Winged helix-like DNA-binding domain superfamily/Winged helix DNA-binding domain"/>
    <property type="match status" value="1"/>
</dbReference>
<dbReference type="InterPro" id="IPR000600">
    <property type="entry name" value="ROK"/>
</dbReference>
<evidence type="ECO:0000256" key="2">
    <source>
        <dbReference type="ARBA" id="ARBA00006479"/>
    </source>
</evidence>
<comment type="caution">
    <text evidence="4">The sequence shown here is derived from an EMBL/GenBank/DDBJ whole genome shotgun (WGS) entry which is preliminary data.</text>
</comment>
<accession>A0ABN0YLK3</accession>
<organism evidence="4 5">
    <name type="scientific">Paenibacillus motobuensis</name>
    <dbReference type="NCBI Taxonomy" id="295324"/>
    <lineage>
        <taxon>Bacteria</taxon>
        <taxon>Bacillati</taxon>
        <taxon>Bacillota</taxon>
        <taxon>Bacilli</taxon>
        <taxon>Bacillales</taxon>
        <taxon>Paenibacillaceae</taxon>
        <taxon>Paenibacillus</taxon>
    </lineage>
</organism>
<dbReference type="Gene3D" id="3.30.420.40">
    <property type="match status" value="2"/>
</dbReference>
<evidence type="ECO:0000256" key="3">
    <source>
        <dbReference type="ARBA" id="ARBA00022629"/>
    </source>
</evidence>
<dbReference type="InterPro" id="IPR036390">
    <property type="entry name" value="WH_DNA-bd_sf"/>
</dbReference>
<dbReference type="Pfam" id="PF00480">
    <property type="entry name" value="ROK"/>
    <property type="match status" value="1"/>
</dbReference>
<comment type="function">
    <text evidence="1">Transcriptional repressor of xylose-utilizing enzymes.</text>
</comment>
<protein>
    <submittedName>
        <fullName evidence="4">ROK family transcriptional regulator</fullName>
    </submittedName>
</protein>
<proteinExistence type="inferred from homology"/>
<keyword evidence="5" id="KW-1185">Reference proteome</keyword>
<dbReference type="InterPro" id="IPR043129">
    <property type="entry name" value="ATPase_NBD"/>
</dbReference>
<dbReference type="InterPro" id="IPR036388">
    <property type="entry name" value="WH-like_DNA-bd_sf"/>
</dbReference>
<dbReference type="PANTHER" id="PTHR18964:SF170">
    <property type="entry name" value="SUGAR KINASE"/>
    <property type="match status" value="1"/>
</dbReference>
<gene>
    <name evidence="4" type="ORF">GCM10008933_32850</name>
</gene>
<comment type="similarity">
    <text evidence="2">Belongs to the ROK (NagC/XylR) family.</text>
</comment>
<keyword evidence="3" id="KW-0859">Xylose metabolism</keyword>
<reference evidence="4 5" key="1">
    <citation type="journal article" date="2019" name="Int. J. Syst. Evol. Microbiol.">
        <title>The Global Catalogue of Microorganisms (GCM) 10K type strain sequencing project: providing services to taxonomists for standard genome sequencing and annotation.</title>
        <authorList>
            <consortium name="The Broad Institute Genomics Platform"/>
            <consortium name="The Broad Institute Genome Sequencing Center for Infectious Disease"/>
            <person name="Wu L."/>
            <person name="Ma J."/>
        </authorList>
    </citation>
    <scope>NUCLEOTIDE SEQUENCE [LARGE SCALE GENOMIC DNA]</scope>
    <source>
        <strain evidence="4 5">JCM 12774</strain>
    </source>
</reference>
<dbReference type="Proteomes" id="UP001500340">
    <property type="component" value="Unassembled WGS sequence"/>
</dbReference>
<dbReference type="EMBL" id="BAAACX010000015">
    <property type="protein sequence ID" value="GAA0399707.1"/>
    <property type="molecule type" value="Genomic_DNA"/>
</dbReference>
<evidence type="ECO:0000313" key="4">
    <source>
        <dbReference type="EMBL" id="GAA0399707.1"/>
    </source>
</evidence>
<dbReference type="RefSeq" id="WP_343862966.1">
    <property type="nucleotide sequence ID" value="NZ_BAAACX010000015.1"/>
</dbReference>
<keyword evidence="3" id="KW-0119">Carbohydrate metabolism</keyword>
<dbReference type="PANTHER" id="PTHR18964">
    <property type="entry name" value="ROK (REPRESSOR, ORF, KINASE) FAMILY"/>
    <property type="match status" value="1"/>
</dbReference>
<sequence>MIAHSNPSIKKQVYDRIAYHGAITKAELLNDFSITSSSMTRLLDEMTSQGLIMISGLGNSTGGRKPILFQTNPKYRYLIGIEISRIYSTLGLYDMHLNPLSIIHWKMDASMTPELLVKHITKTVHELMENHHITSKEVLGIGIGAVGPLDHKQGIIVDPELFPAPSWQNVPICQMITEQLHIPARLDNGANTALIGEHWALRTKNIQHALYIHVGANIRSAVMSSGQVLRGVVDTEGAIGQMIIQTNGPRLGDTGNYGALEAFVSVASLVERVRTQLKIGRSSVISDIPPDLITFATLIKALAQGDPLVQEQFTETAAYLGIGIANLINTIHPEYVILGGPLISAHPLVFDTAIEVAKKNTYRYPKYSPIFTQGILTNEAVATGAAILILHDWEI</sequence>
<dbReference type="SUPFAM" id="SSF46785">
    <property type="entry name" value="Winged helix' DNA-binding domain"/>
    <property type="match status" value="1"/>
</dbReference>
<dbReference type="SUPFAM" id="SSF53067">
    <property type="entry name" value="Actin-like ATPase domain"/>
    <property type="match status" value="1"/>
</dbReference>
<name>A0ABN0YLK3_9BACL</name>